<keyword evidence="1" id="KW-0560">Oxidoreductase</keyword>
<dbReference type="AlphaFoldDB" id="A0A1U6HU68"/>
<organism evidence="3 4">
    <name type="scientific">Novosphingobium mathurense</name>
    <dbReference type="NCBI Taxonomy" id="428990"/>
    <lineage>
        <taxon>Bacteria</taxon>
        <taxon>Pseudomonadati</taxon>
        <taxon>Pseudomonadota</taxon>
        <taxon>Alphaproteobacteria</taxon>
        <taxon>Sphingomonadales</taxon>
        <taxon>Sphingomonadaceae</taxon>
        <taxon>Novosphingobium</taxon>
    </lineage>
</organism>
<dbReference type="InterPro" id="IPR036188">
    <property type="entry name" value="FAD/NAD-bd_sf"/>
</dbReference>
<feature type="domain" description="FAD dependent oxidoreductase" evidence="2">
    <location>
        <begin position="39"/>
        <end position="390"/>
    </location>
</feature>
<dbReference type="Gene3D" id="3.50.50.60">
    <property type="entry name" value="FAD/NAD(P)-binding domain"/>
    <property type="match status" value="1"/>
</dbReference>
<name>A0A1U6HU68_9SPHN</name>
<evidence type="ECO:0000313" key="3">
    <source>
        <dbReference type="EMBL" id="SLJ99201.1"/>
    </source>
</evidence>
<evidence type="ECO:0000259" key="2">
    <source>
        <dbReference type="Pfam" id="PF01266"/>
    </source>
</evidence>
<dbReference type="InterPro" id="IPR006076">
    <property type="entry name" value="FAD-dep_OxRdtase"/>
</dbReference>
<dbReference type="RefSeq" id="WP_079730429.1">
    <property type="nucleotide sequence ID" value="NZ_FVZE01000003.1"/>
</dbReference>
<dbReference type="PANTHER" id="PTHR13847:SF281">
    <property type="entry name" value="FAD DEPENDENT OXIDOREDUCTASE DOMAIN-CONTAINING PROTEIN"/>
    <property type="match status" value="1"/>
</dbReference>
<dbReference type="Pfam" id="PF01266">
    <property type="entry name" value="DAO"/>
    <property type="match status" value="1"/>
</dbReference>
<dbReference type="PANTHER" id="PTHR13847">
    <property type="entry name" value="SARCOSINE DEHYDROGENASE-RELATED"/>
    <property type="match status" value="1"/>
</dbReference>
<evidence type="ECO:0000313" key="4">
    <source>
        <dbReference type="Proteomes" id="UP000190989"/>
    </source>
</evidence>
<protein>
    <recommendedName>
        <fullName evidence="2">FAD dependent oxidoreductase domain-containing protein</fullName>
    </recommendedName>
</protein>
<dbReference type="GO" id="GO:0005737">
    <property type="term" value="C:cytoplasm"/>
    <property type="evidence" value="ECO:0007669"/>
    <property type="project" value="TreeGrafter"/>
</dbReference>
<keyword evidence="4" id="KW-1185">Reference proteome</keyword>
<dbReference type="EMBL" id="FVZE01000003">
    <property type="protein sequence ID" value="SLJ99201.1"/>
    <property type="molecule type" value="Genomic_DNA"/>
</dbReference>
<dbReference type="Gene3D" id="3.30.9.10">
    <property type="entry name" value="D-Amino Acid Oxidase, subunit A, domain 2"/>
    <property type="match status" value="1"/>
</dbReference>
<accession>A0A1U6HU68</accession>
<dbReference type="Proteomes" id="UP000190989">
    <property type="component" value="Unassembled WGS sequence"/>
</dbReference>
<gene>
    <name evidence="3" type="ORF">SAMN06295987_10356</name>
</gene>
<dbReference type="GO" id="GO:0016491">
    <property type="term" value="F:oxidoreductase activity"/>
    <property type="evidence" value="ECO:0007669"/>
    <property type="project" value="UniProtKB-KW"/>
</dbReference>
<sequence length="438" mass="48712">MQTKEAFERGEVPVCLSGWTQPQGLAKPWPKLSEDITADVAVIGAGLAGSSLTLHLAEAGVKVAVLEARQPGWGASGRNAGHVLPILRDMKVYERFSDGGARFLDLFRQHHTIPFDLSAKYGIDCDAARSGYINGMKTRRAFNAFLRAFAYLEERGLQKLTKVSGAEMQRRTGSKAYPYGVIFENGGRVNPYLFTNGMIAAAARLGARIFGETPAIAMERCDERWRVKSAQASVLADRVIFCTNAYPTDIEPAFRNAFYPLTAYGMTTKQLPAEALDLILPGGEAFAQAPVDLNPMVRDRHGRLILSSIPKVGGARDARWHFQSQLRWLHRTWPETRGMNIEMDDYWTGRVAMRKAQFPGVFDLGMGIFGLMYFNAWGNVMAPLMGKIFAGAIAKDDMTSLPFPIERPEPIRFQRKYEILIRHLLLPTARTAQHSGII</sequence>
<evidence type="ECO:0000256" key="1">
    <source>
        <dbReference type="ARBA" id="ARBA00023002"/>
    </source>
</evidence>
<dbReference type="STRING" id="428990.SAMN06295987_10356"/>
<dbReference type="SUPFAM" id="SSF51905">
    <property type="entry name" value="FAD/NAD(P)-binding domain"/>
    <property type="match status" value="1"/>
</dbReference>
<proteinExistence type="predicted"/>
<reference evidence="4" key="1">
    <citation type="submission" date="2017-02" db="EMBL/GenBank/DDBJ databases">
        <authorList>
            <person name="Varghese N."/>
            <person name="Submissions S."/>
        </authorList>
    </citation>
    <scope>NUCLEOTIDE SEQUENCE [LARGE SCALE GENOMIC DNA]</scope>
    <source>
        <strain evidence="4">SM117</strain>
    </source>
</reference>